<feature type="transmembrane region" description="Helical" evidence="7">
    <location>
        <begin position="137"/>
        <end position="159"/>
    </location>
</feature>
<evidence type="ECO:0000256" key="4">
    <source>
        <dbReference type="ARBA" id="ARBA00022692"/>
    </source>
</evidence>
<evidence type="ECO:0000313" key="11">
    <source>
        <dbReference type="Proteomes" id="UP001596157"/>
    </source>
</evidence>
<keyword evidence="6 7" id="KW-0472">Membrane</keyword>
<evidence type="ECO:0000256" key="5">
    <source>
        <dbReference type="ARBA" id="ARBA00022989"/>
    </source>
</evidence>
<feature type="transmembrane region" description="Helical" evidence="7">
    <location>
        <begin position="99"/>
        <end position="125"/>
    </location>
</feature>
<feature type="transmembrane region" description="Helical" evidence="7">
    <location>
        <begin position="296"/>
        <end position="320"/>
    </location>
</feature>
<dbReference type="InterPro" id="IPR035906">
    <property type="entry name" value="MetI-like_sf"/>
</dbReference>
<evidence type="ECO:0000256" key="6">
    <source>
        <dbReference type="ARBA" id="ARBA00023136"/>
    </source>
</evidence>
<evidence type="ECO:0000313" key="10">
    <source>
        <dbReference type="EMBL" id="MFC5290251.1"/>
    </source>
</evidence>
<feature type="compositionally biased region" description="Basic and acidic residues" evidence="8">
    <location>
        <begin position="10"/>
        <end position="20"/>
    </location>
</feature>
<evidence type="ECO:0000256" key="7">
    <source>
        <dbReference type="RuleBase" id="RU363032"/>
    </source>
</evidence>
<dbReference type="SUPFAM" id="SSF161098">
    <property type="entry name" value="MetI-like"/>
    <property type="match status" value="1"/>
</dbReference>
<dbReference type="InterPro" id="IPR051393">
    <property type="entry name" value="ABC_transporter_permease"/>
</dbReference>
<comment type="subcellular location">
    <subcellularLocation>
        <location evidence="1 7">Cell membrane</location>
        <topology evidence="1 7">Multi-pass membrane protein</topology>
    </subcellularLocation>
</comment>
<evidence type="ECO:0000259" key="9">
    <source>
        <dbReference type="PROSITE" id="PS50928"/>
    </source>
</evidence>
<dbReference type="Proteomes" id="UP001596157">
    <property type="component" value="Unassembled WGS sequence"/>
</dbReference>
<organism evidence="10 11">
    <name type="scientific">Actinokineospora guangxiensis</name>
    <dbReference type="NCBI Taxonomy" id="1490288"/>
    <lineage>
        <taxon>Bacteria</taxon>
        <taxon>Bacillati</taxon>
        <taxon>Actinomycetota</taxon>
        <taxon>Actinomycetes</taxon>
        <taxon>Pseudonocardiales</taxon>
        <taxon>Pseudonocardiaceae</taxon>
        <taxon>Actinokineospora</taxon>
    </lineage>
</organism>
<name>A0ABW0EVN7_9PSEU</name>
<dbReference type="RefSeq" id="WP_378250135.1">
    <property type="nucleotide sequence ID" value="NZ_JBHSKF010000015.1"/>
</dbReference>
<comment type="similarity">
    <text evidence="7">Belongs to the binding-protein-dependent transport system permease family.</text>
</comment>
<evidence type="ECO:0000256" key="3">
    <source>
        <dbReference type="ARBA" id="ARBA00022475"/>
    </source>
</evidence>
<sequence>MTRTALREPSSGDRRRLAEPDEKRQRWKHRLYRWDVKGSPYAYVAPFFLLFGVFGVFPLAYTALISTTAWNTRNPGSEDKSVGFDNYTNLLGDENFWNALVNTLGIGVFSTVPQLLLALGIAHLLNYKLRGRLVLRMGVLVPYVTSVTAVALIFNQMFARDFGLLNWLLSPFTDAPIDWRASTVASWFAVSVMVTWHWTGYNALIYLAAMQTIPNELYESAAIDGASRWRQFWSITIPSLRPTIIFTVIVSTVGALQLFAEPFLFDTTRNHNGGAERQFQTVVLYLYQQFWTNGRYGYGAAIAWTLFIVTVVIVLVNFFIVRKIRTSE</sequence>
<dbReference type="PROSITE" id="PS50928">
    <property type="entry name" value="ABC_TM1"/>
    <property type="match status" value="1"/>
</dbReference>
<feature type="transmembrane region" description="Helical" evidence="7">
    <location>
        <begin position="240"/>
        <end position="260"/>
    </location>
</feature>
<dbReference type="PANTHER" id="PTHR30193:SF37">
    <property type="entry name" value="INNER MEMBRANE ABC TRANSPORTER PERMEASE PROTEIN YCJO"/>
    <property type="match status" value="1"/>
</dbReference>
<dbReference type="EMBL" id="JBHSKF010000015">
    <property type="protein sequence ID" value="MFC5290251.1"/>
    <property type="molecule type" value="Genomic_DNA"/>
</dbReference>
<protein>
    <submittedName>
        <fullName evidence="10">Carbohydrate ABC transporter permease</fullName>
    </submittedName>
</protein>
<feature type="domain" description="ABC transmembrane type-1" evidence="9">
    <location>
        <begin position="100"/>
        <end position="317"/>
    </location>
</feature>
<proteinExistence type="inferred from homology"/>
<comment type="caution">
    <text evidence="10">The sequence shown here is derived from an EMBL/GenBank/DDBJ whole genome shotgun (WGS) entry which is preliminary data.</text>
</comment>
<feature type="transmembrane region" description="Helical" evidence="7">
    <location>
        <begin position="179"/>
        <end position="198"/>
    </location>
</feature>
<gene>
    <name evidence="10" type="ORF">ACFPM7_24625</name>
</gene>
<feature type="region of interest" description="Disordered" evidence="8">
    <location>
        <begin position="1"/>
        <end position="20"/>
    </location>
</feature>
<dbReference type="PANTHER" id="PTHR30193">
    <property type="entry name" value="ABC TRANSPORTER PERMEASE PROTEIN"/>
    <property type="match status" value="1"/>
</dbReference>
<evidence type="ECO:0000256" key="8">
    <source>
        <dbReference type="SAM" id="MobiDB-lite"/>
    </source>
</evidence>
<keyword evidence="11" id="KW-1185">Reference proteome</keyword>
<keyword evidence="2 7" id="KW-0813">Transport</keyword>
<dbReference type="Gene3D" id="1.10.3720.10">
    <property type="entry name" value="MetI-like"/>
    <property type="match status" value="1"/>
</dbReference>
<feature type="transmembrane region" description="Helical" evidence="7">
    <location>
        <begin position="40"/>
        <end position="61"/>
    </location>
</feature>
<keyword evidence="4 7" id="KW-0812">Transmembrane</keyword>
<accession>A0ABW0EVN7</accession>
<dbReference type="Pfam" id="PF00528">
    <property type="entry name" value="BPD_transp_1"/>
    <property type="match status" value="1"/>
</dbReference>
<dbReference type="SUPFAM" id="SSF160964">
    <property type="entry name" value="MalF N-terminal region-like"/>
    <property type="match status" value="1"/>
</dbReference>
<dbReference type="InterPro" id="IPR000515">
    <property type="entry name" value="MetI-like"/>
</dbReference>
<evidence type="ECO:0000256" key="1">
    <source>
        <dbReference type="ARBA" id="ARBA00004651"/>
    </source>
</evidence>
<evidence type="ECO:0000256" key="2">
    <source>
        <dbReference type="ARBA" id="ARBA00022448"/>
    </source>
</evidence>
<reference evidence="11" key="1">
    <citation type="journal article" date="2019" name="Int. J. Syst. Evol. Microbiol.">
        <title>The Global Catalogue of Microorganisms (GCM) 10K type strain sequencing project: providing services to taxonomists for standard genome sequencing and annotation.</title>
        <authorList>
            <consortium name="The Broad Institute Genomics Platform"/>
            <consortium name="The Broad Institute Genome Sequencing Center for Infectious Disease"/>
            <person name="Wu L."/>
            <person name="Ma J."/>
        </authorList>
    </citation>
    <scope>NUCLEOTIDE SEQUENCE [LARGE SCALE GENOMIC DNA]</scope>
    <source>
        <strain evidence="11">CCUG 59778</strain>
    </source>
</reference>
<keyword evidence="3" id="KW-1003">Cell membrane</keyword>
<keyword evidence="5 7" id="KW-1133">Transmembrane helix</keyword>
<dbReference type="CDD" id="cd06261">
    <property type="entry name" value="TM_PBP2"/>
    <property type="match status" value="1"/>
</dbReference>